<feature type="transmembrane region" description="Helical" evidence="1">
    <location>
        <begin position="6"/>
        <end position="26"/>
    </location>
</feature>
<comment type="caution">
    <text evidence="2">The sequence shown here is derived from an EMBL/GenBank/DDBJ whole genome shotgun (WGS) entry which is preliminary data.</text>
</comment>
<proteinExistence type="predicted"/>
<evidence type="ECO:0008006" key="4">
    <source>
        <dbReference type="Google" id="ProtNLM"/>
    </source>
</evidence>
<organism evidence="2 3">
    <name type="scientific">Oleispira antarctica</name>
    <dbReference type="NCBI Taxonomy" id="188908"/>
    <lineage>
        <taxon>Bacteria</taxon>
        <taxon>Pseudomonadati</taxon>
        <taxon>Pseudomonadota</taxon>
        <taxon>Gammaproteobacteria</taxon>
        <taxon>Oceanospirillales</taxon>
        <taxon>Oceanospirillaceae</taxon>
        <taxon>Oleispira</taxon>
    </lineage>
</organism>
<keyword evidence="1" id="KW-0812">Transmembrane</keyword>
<keyword evidence="1" id="KW-1133">Transmembrane helix</keyword>
<gene>
    <name evidence="2" type="ORF">A9R00_00065</name>
</gene>
<dbReference type="Proteomes" id="UP000227088">
    <property type="component" value="Unassembled WGS sequence"/>
</dbReference>
<evidence type="ECO:0000313" key="2">
    <source>
        <dbReference type="EMBL" id="OUS41608.1"/>
    </source>
</evidence>
<name>A0A1Y5HWD1_OLEAN</name>
<evidence type="ECO:0000313" key="3">
    <source>
        <dbReference type="Proteomes" id="UP000227088"/>
    </source>
</evidence>
<sequence length="213" mass="24269">MLQGSMVFILVVTGLLLLLFSSYLLFKRGWFLAWLKGSFAIALVAGAVYSLFSLLDVLSYKQLLAEVPIATISIYERGDQYYDLTLVDDNSIEQRFEIHGDQWQLDARLLTWVGPLAAVGQKPLYRLDRLSGRYVSLEQARNGEQSIFALEQSQFVDLWQIFNRFNAWIDVSYGSAVYMPMENGAVFSVYLTAKGMNVRPINSIAKKVLKDWE</sequence>
<feature type="transmembrane region" description="Helical" evidence="1">
    <location>
        <begin position="33"/>
        <end position="52"/>
    </location>
</feature>
<dbReference type="AlphaFoldDB" id="A0A1Y5HWD1"/>
<protein>
    <recommendedName>
        <fullName evidence="4">Cation/multidrug efflux pump</fullName>
    </recommendedName>
</protein>
<accession>A0A1Y5HWD1</accession>
<reference evidence="3" key="1">
    <citation type="journal article" date="2017" name="Proc. Natl. Acad. Sci. U.S.A.">
        <title>Simulation of Deepwater Horizon oil plume reveals substrate specialization within a complex community of hydrocarbon degraders.</title>
        <authorList>
            <person name="Hu P."/>
            <person name="Dubinsky E.A."/>
            <person name="Probst A.J."/>
            <person name="Wang J."/>
            <person name="Sieber C.M.K."/>
            <person name="Tom L.M."/>
            <person name="Gardinali P."/>
            <person name="Banfield J.F."/>
            <person name="Atlas R.M."/>
            <person name="Andersen G.L."/>
        </authorList>
    </citation>
    <scope>NUCLEOTIDE SEQUENCE [LARGE SCALE GENOMIC DNA]</scope>
</reference>
<evidence type="ECO:0000256" key="1">
    <source>
        <dbReference type="SAM" id="Phobius"/>
    </source>
</evidence>
<dbReference type="EMBL" id="MABE01000005">
    <property type="protein sequence ID" value="OUS41608.1"/>
    <property type="molecule type" value="Genomic_DNA"/>
</dbReference>
<keyword evidence="1" id="KW-0472">Membrane</keyword>